<dbReference type="GO" id="GO:0005525">
    <property type="term" value="F:GTP binding"/>
    <property type="evidence" value="ECO:0007669"/>
    <property type="project" value="UniProtKB-KW"/>
</dbReference>
<dbReference type="Gene3D" id="3.10.20.30">
    <property type="match status" value="1"/>
</dbReference>
<evidence type="ECO:0000313" key="6">
    <source>
        <dbReference type="EMBL" id="WFD21279.1"/>
    </source>
</evidence>
<dbReference type="GO" id="GO:0046027">
    <property type="term" value="F:phospholipid:diacylglycerol acyltransferase activity"/>
    <property type="evidence" value="ECO:0007669"/>
    <property type="project" value="UniProtKB-EC"/>
</dbReference>
<keyword evidence="6" id="KW-0012">Acyltransferase</keyword>
<dbReference type="CDD" id="cd01896">
    <property type="entry name" value="DRG"/>
    <property type="match status" value="1"/>
</dbReference>
<dbReference type="InterPro" id="IPR006074">
    <property type="entry name" value="GTP1-OBG_CS"/>
</dbReference>
<protein>
    <submittedName>
        <fullName evidence="6">Phospholipid:diacylglycerol acyltransferase</fullName>
        <ecNumber evidence="6">2.3.1.158</ecNumber>
    </submittedName>
</protein>
<dbReference type="Gene3D" id="3.40.50.1820">
    <property type="entry name" value="alpha/beta hydrolase"/>
    <property type="match status" value="1"/>
</dbReference>
<dbReference type="PROSITE" id="PS00905">
    <property type="entry name" value="GTP1_OBG"/>
    <property type="match status" value="1"/>
</dbReference>
<comment type="catalytic activity">
    <reaction evidence="4">
        <text>a monoacylglycerol + H2O = glycerol + a fatty acid + H(+)</text>
        <dbReference type="Rhea" id="RHEA:15245"/>
        <dbReference type="ChEBI" id="CHEBI:15377"/>
        <dbReference type="ChEBI" id="CHEBI:15378"/>
        <dbReference type="ChEBI" id="CHEBI:17408"/>
        <dbReference type="ChEBI" id="CHEBI:17754"/>
        <dbReference type="ChEBI" id="CHEBI:28868"/>
    </reaction>
</comment>
<organism evidence="6 7">
    <name type="scientific">Malassezia caprae</name>
    <dbReference type="NCBI Taxonomy" id="1381934"/>
    <lineage>
        <taxon>Eukaryota</taxon>
        <taxon>Fungi</taxon>
        <taxon>Dikarya</taxon>
        <taxon>Basidiomycota</taxon>
        <taxon>Ustilaginomycotina</taxon>
        <taxon>Malasseziomycetes</taxon>
        <taxon>Malasseziales</taxon>
        <taxon>Malasseziaceae</taxon>
        <taxon>Malassezia</taxon>
    </lineage>
</organism>
<dbReference type="AlphaFoldDB" id="A0AAF0IWY2"/>
<dbReference type="GO" id="GO:0008374">
    <property type="term" value="F:O-acyltransferase activity"/>
    <property type="evidence" value="ECO:0007669"/>
    <property type="project" value="InterPro"/>
</dbReference>
<dbReference type="Pfam" id="PF01926">
    <property type="entry name" value="MMR_HSR1"/>
    <property type="match status" value="1"/>
</dbReference>
<evidence type="ECO:0000256" key="2">
    <source>
        <dbReference type="ARBA" id="ARBA00023134"/>
    </source>
</evidence>
<gene>
    <name evidence="6" type="primary">LRO1</name>
    <name evidence="6" type="ORF">MCAP1_003540</name>
</gene>
<dbReference type="Gene3D" id="6.10.140.1070">
    <property type="match status" value="2"/>
</dbReference>
<dbReference type="EMBL" id="CP119915">
    <property type="protein sequence ID" value="WFD21279.1"/>
    <property type="molecule type" value="Genomic_DNA"/>
</dbReference>
<dbReference type="InterPro" id="IPR005225">
    <property type="entry name" value="Small_GTP-bd"/>
</dbReference>
<evidence type="ECO:0000256" key="1">
    <source>
        <dbReference type="ARBA" id="ARBA00022741"/>
    </source>
</evidence>
<dbReference type="Proteomes" id="UP001220961">
    <property type="component" value="Chromosome 8"/>
</dbReference>
<dbReference type="PANTHER" id="PTHR43127">
    <property type="entry name" value="DEVELOPMENTALLY-REGULATED GTP-BINDING PROTEIN 2"/>
    <property type="match status" value="1"/>
</dbReference>
<dbReference type="PRINTS" id="PR00326">
    <property type="entry name" value="GTP1OBG"/>
</dbReference>
<keyword evidence="6" id="KW-0808">Transferase</keyword>
<dbReference type="PROSITE" id="PS51710">
    <property type="entry name" value="G_OBG"/>
    <property type="match status" value="1"/>
</dbReference>
<dbReference type="EC" id="2.3.1.158" evidence="6"/>
<dbReference type="SUPFAM" id="SSF53474">
    <property type="entry name" value="alpha/beta-Hydrolases"/>
    <property type="match status" value="1"/>
</dbReference>
<reference evidence="6" key="1">
    <citation type="submission" date="2023-03" db="EMBL/GenBank/DDBJ databases">
        <title>Mating type loci evolution in Malassezia.</title>
        <authorList>
            <person name="Coelho M.A."/>
        </authorList>
    </citation>
    <scope>NUCLEOTIDE SEQUENCE</scope>
    <source>
        <strain evidence="6">CBS 10434</strain>
    </source>
</reference>
<dbReference type="InterPro" id="IPR027417">
    <property type="entry name" value="P-loop_NTPase"/>
</dbReference>
<dbReference type="SUPFAM" id="SSF52540">
    <property type="entry name" value="P-loop containing nucleoside triphosphate hydrolases"/>
    <property type="match status" value="1"/>
</dbReference>
<evidence type="ECO:0000259" key="5">
    <source>
        <dbReference type="PROSITE" id="PS51710"/>
    </source>
</evidence>
<dbReference type="NCBIfam" id="TIGR00231">
    <property type="entry name" value="small_GTP"/>
    <property type="match status" value="1"/>
</dbReference>
<dbReference type="FunFam" id="3.40.50.300:FF:000740">
    <property type="entry name" value="Putative GTP-binding protein 1"/>
    <property type="match status" value="1"/>
</dbReference>
<dbReference type="InterPro" id="IPR031662">
    <property type="entry name" value="GTP-binding_2"/>
</dbReference>
<name>A0AAF0IWY2_9BASI</name>
<dbReference type="InterPro" id="IPR012675">
    <property type="entry name" value="Beta-grasp_dom_sf"/>
</dbReference>
<dbReference type="Pfam" id="PF02450">
    <property type="entry name" value="LCAT"/>
    <property type="match status" value="1"/>
</dbReference>
<keyword evidence="7" id="KW-1185">Reference proteome</keyword>
<evidence type="ECO:0000256" key="4">
    <source>
        <dbReference type="ARBA" id="ARBA00048461"/>
    </source>
</evidence>
<keyword evidence="1" id="KW-0547">Nucleotide-binding</keyword>
<dbReference type="Pfam" id="PF16897">
    <property type="entry name" value="MMR_HSR1_Xtn"/>
    <property type="match status" value="1"/>
</dbReference>
<evidence type="ECO:0000256" key="3">
    <source>
        <dbReference type="ARBA" id="ARBA00047591"/>
    </source>
</evidence>
<evidence type="ECO:0000313" key="7">
    <source>
        <dbReference type="Proteomes" id="UP001220961"/>
    </source>
</evidence>
<keyword evidence="2" id="KW-0342">GTP-binding</keyword>
<dbReference type="InterPro" id="IPR029058">
    <property type="entry name" value="AB_hydrolase_fold"/>
</dbReference>
<dbReference type="InterPro" id="IPR045001">
    <property type="entry name" value="DRG"/>
</dbReference>
<accession>A0AAF0IWY2</accession>
<feature type="domain" description="OBG-type G" evidence="5">
    <location>
        <begin position="63"/>
        <end position="290"/>
    </location>
</feature>
<dbReference type="InterPro" id="IPR003386">
    <property type="entry name" value="LACT/PDAT_acylTrfase"/>
</dbReference>
<dbReference type="GO" id="GO:0006629">
    <property type="term" value="P:lipid metabolic process"/>
    <property type="evidence" value="ECO:0007669"/>
    <property type="project" value="InterPro"/>
</dbReference>
<dbReference type="GO" id="GO:0003924">
    <property type="term" value="F:GTPase activity"/>
    <property type="evidence" value="ECO:0007669"/>
    <property type="project" value="InterPro"/>
</dbReference>
<sequence>MGVTEKIKEIEAEMARTQKNKATEYHIGLLRAKLAKLRMQLLEPDKKGSKPGEGFDVMKSGSARVVLIGFPSVGKSTLLSTITETESATAAYEYTTLTAIPGVLEYEGARIQLLDLPGIIEGAAQGRGRGRQVVSVAKTADLVMMMLDATKSSQQRPLLEKELEDVGIRLNQTKPDVVLKKKSGGGIVVTKAMGLTLTKIDEKMIRSILQGYKIHNCDVMIREDISVDQFIDVLLGNRKYVPCLYVYNKIDGISMEEMDRLANEPRSVVISCNLNLNLDYLVERIWEELKLLRIYTKKRGEHPDLTDPIIVRRGATIEHVVPPWCMANRASTYASLTRFPLAQKVGLNHLVANDDVVTIFTPMSRARPSSSPQGASTSHPVLRYGLLALAVVVAGVAVFVSTDMWHMRHVQSLLDVLDDPLEALQLSSLKYDAFIPQEMRKSLEDMLTRTSKWSETIDFQVGWELAKQGAKPEHPVVLIPGIVSTGLESWTTTEEESAYFRRRLWGSTSMLRSALFDKEKWVKHLMLDPETGLDPEGIRVRAAQGLDAASYFAAGYWVWSKIIENLAAVGYDTNQIHLAAYDWRLSMYNLEERDHFFTRLVAQVDMNMKIFGKKTVLISHSMGGTVAFYFLKWAERHYGAAWVDKNIEALVSISGTMLGVPKAMPALMTGEMRDTVQVPAMLANLLERFFSSRERAQLFRSWAGSASMLVKGGDVVWGNADGAPDDMDNATVTHGVMMEYEPEPEHNVSRRLSASGVHDWLRQNAPKTFDTMLTTNYSYGFERSASQIRKNNADFTKWANPLEAALPDAPHLKLYCLYGYNQPTERSYWMHKLPSDEDQLQLDPEHPLMTKSLNNGSSAKVLSLSRIDASVTHENEFPAVQQGVRMGEGDGTVSLLSLGTMCVEGWKHKRYNPANIQVVTHEVFHDPAAFDLRGGGSSGDHIDILGSHELNDAVVRVATGLGHTVEERIISPIRTYAKRIAW</sequence>
<proteinExistence type="predicted"/>
<comment type="catalytic activity">
    <reaction evidence="3">
        <text>a diacylglycerol + H2O = a monoacylglycerol + a fatty acid + H(+)</text>
        <dbReference type="Rhea" id="RHEA:32731"/>
        <dbReference type="ChEBI" id="CHEBI:15377"/>
        <dbReference type="ChEBI" id="CHEBI:15378"/>
        <dbReference type="ChEBI" id="CHEBI:17408"/>
        <dbReference type="ChEBI" id="CHEBI:18035"/>
        <dbReference type="ChEBI" id="CHEBI:28868"/>
    </reaction>
</comment>
<dbReference type="InterPro" id="IPR006073">
    <property type="entry name" value="GTP-bd"/>
</dbReference>
<dbReference type="InterPro" id="IPR031167">
    <property type="entry name" value="G_OBG"/>
</dbReference>